<evidence type="ECO:0000256" key="1">
    <source>
        <dbReference type="SAM" id="Phobius"/>
    </source>
</evidence>
<keyword evidence="1" id="KW-1133">Transmembrane helix</keyword>
<proteinExistence type="predicted"/>
<keyword evidence="1" id="KW-0472">Membrane</keyword>
<dbReference type="Proteomes" id="UP000574276">
    <property type="component" value="Unassembled WGS sequence"/>
</dbReference>
<evidence type="ECO:0000313" key="3">
    <source>
        <dbReference type="Proteomes" id="UP000574276"/>
    </source>
</evidence>
<feature type="transmembrane region" description="Helical" evidence="1">
    <location>
        <begin position="7"/>
        <end position="27"/>
    </location>
</feature>
<keyword evidence="3" id="KW-1185">Reference proteome</keyword>
<protein>
    <submittedName>
        <fullName evidence="2">Uncharacterized protein</fullName>
    </submittedName>
</protein>
<dbReference type="RefSeq" id="WP_228352241.1">
    <property type="nucleotide sequence ID" value="NZ_JACEGA010000001.1"/>
</dbReference>
<sequence length="738" mass="84397">MDSYERIIDIFIGILILFLFPLLYFGLKQDAITQTIVDVETEELVDEIRGKGYLSKDRYDKYLDDLSGTGLLYDIEFEQRQKIMEPEYRFRTLEEIIEDQNNAYTGTNTYHFHPIETFPPDITDPIDNSGLTMNTETNESVLAAAVNLPADPGHVHTDECYRGHKHQGNQTFIHTHTHTSSCRWYESAVYHNVTCKLCGANYDWYLCFYYMDPDTYRITEYPQYSYGASRCIFCDGRNLSIIVNHEYSFSCGYNTDDDNDRFNDKIPNDIMRNYECYYPQVKYCGNHYSGCYRYHSYYTIDNDRAGYGDFWFQNHFIGYMRSNGLDKYCEIPKFYSFQYVDEDTDKTLGTLSFAAKWKNGQIVFECVGGSGIGVKETPDVNINKLDALSCGPGSFSRYAWGYEDTDGNVTVASFGGTFKICEYERSESNRWVPICGFEEDATLVCDKKVKTLVPTHPVQAVYVGEALITTAVATFVDGSTKTVVCSTNFTATEPVSNRTVTLSYLDELGSNNTCTITVTVVPKSKVCVNGHTYNLTNEGLDPGCPYCREYVSNLRIEYPVNGSIDIYRGTSLSDNGVTLLATYMDGHTKLLQMEYVDNFDKFYVGMQHVTLSYRGKYCYLTVNNKRNVKLCPICSRYYELYPDDTDPGCPHCALSTPIFTGNVLEYYDKRYMDEILSELYGESGVYYFSNRDYLIVTVKNIRGSWGSRLLSNILHGLDGNNINVLKGGYIRENGNEYE</sequence>
<name>A0A839JZY9_9FIRM</name>
<comment type="caution">
    <text evidence="2">The sequence shown here is derived from an EMBL/GenBank/DDBJ whole genome shotgun (WGS) entry which is preliminary data.</text>
</comment>
<dbReference type="AlphaFoldDB" id="A0A839JZY9"/>
<dbReference type="EMBL" id="JACEGA010000001">
    <property type="protein sequence ID" value="MBB2182522.1"/>
    <property type="molecule type" value="Genomic_DNA"/>
</dbReference>
<evidence type="ECO:0000313" key="2">
    <source>
        <dbReference type="EMBL" id="MBB2182522.1"/>
    </source>
</evidence>
<gene>
    <name evidence="2" type="ORF">H0486_06510</name>
</gene>
<accession>A0A839JZY9</accession>
<reference evidence="2 3" key="1">
    <citation type="submission" date="2020-07" db="EMBL/GenBank/DDBJ databases">
        <title>Characterization and genome sequencing of isolate MD1, a novel member within the family Lachnospiraceae.</title>
        <authorList>
            <person name="Rettenmaier R."/>
            <person name="Di Bello L."/>
            <person name="Zinser C."/>
            <person name="Scheitz K."/>
            <person name="Liebl W."/>
            <person name="Zverlov V."/>
        </authorList>
    </citation>
    <scope>NUCLEOTIDE SEQUENCE [LARGE SCALE GENOMIC DNA]</scope>
    <source>
        <strain evidence="2 3">MD1</strain>
    </source>
</reference>
<keyword evidence="1" id="KW-0812">Transmembrane</keyword>
<organism evidence="2 3">
    <name type="scientific">Variimorphobacter saccharofermentans</name>
    <dbReference type="NCBI Taxonomy" id="2755051"/>
    <lineage>
        <taxon>Bacteria</taxon>
        <taxon>Bacillati</taxon>
        <taxon>Bacillota</taxon>
        <taxon>Clostridia</taxon>
        <taxon>Lachnospirales</taxon>
        <taxon>Lachnospiraceae</taxon>
        <taxon>Variimorphobacter</taxon>
    </lineage>
</organism>